<dbReference type="InterPro" id="IPR029865">
    <property type="entry name" value="KIAA0319-like"/>
</dbReference>
<sequence>MLPEEFSSKYQAVFADNEFQNITEATFRAFAEDIRATFAPAGAQGTLDEAGRLRLFRGTSDVPQPVTQDCFYLVDKRRIVRAKSSFNASVAPTGNTAYWEVVLEVPAAVQVLDTTGTSTVATMSQRVLSEMLAAVGYTPIALNEFGIHPALPTRRSFEEFMMRKVMGLGTTVAPGAPANGFVNDEANTFSFDVVPGYETLEEYEATGFPLLTGFQPLTSQNAYLLAKRIYIRGLAGTIEIGAVAVRVAESGSRPAGGVLRSTERFTGPAVVANAAPDVTISSPAPGVLVTAGATLALVAVATDDKAVQSLQWLNAVGGVIALGVKNGNQYSASMTVPSTAGGFPITAKAIDAEGLFTTAEVTVTIQAATTTPDPTITPDAPDVAFDVTSRILSASHPSYGTADLEYRHGGTGTVLAYAAIGVDSGAHAASEWQYRVKAATGRTASIWAGSPSIAAVAVNQLPVANAGSDTTVQLPTNAAQLQGSGSDPDPGDTITYSWSQSSGPNSATFSSKTVATPTVSGLIAGAYTFHLITTDNHGAVSLDDAVLVTVNAAAVAGRKLLIGTGDSTMRDTNTPGATTGYTGNTGPGWWDVMVDRLALDSAWETVNLGYAGKSPGWVLTNRLDELKGYLDFSKYSQVIVVLGFPGGNGITNQFGRSAAQEVADLKALAQAAKSVNAAKTRTVPIPYVNRNDSYAIATQDATRQNVNTGIQNDNSGDFDVKPLASSQLRVFQSSYPTDPTFSYDGVHFTGSGGTNGHGGAGVVGELAAQGVAQAAGLTLANPAYRQNLDYAPPTTTPPEDGSGAGPYYAAKTSANNKYIELANSVGLATSAFFMSGVFTISNYTQLSMVLAGILRVQNGDDSTAGFFIYEPVGGSAERVLRASYRTNQGQRFDDSLGVTLALNKPYWLAIKAVIGQPVKAWIGDVNAGTLTPYAPNGTVLAGALQASTVPLMIGAGYFQDGTTRIGFVDQTVQDFIFSKDEVTDEQVDHAFSTTGGKRRGQLKADGGAFNLSTPGLIAVSSLLSTSQNATSWGNLVDSTRGFSLKNG</sequence>
<dbReference type="Pfam" id="PF22352">
    <property type="entry name" value="K319L-like_PKD"/>
    <property type="match status" value="1"/>
</dbReference>
<dbReference type="SUPFAM" id="SSF49299">
    <property type="entry name" value="PKD domain"/>
    <property type="match status" value="1"/>
</dbReference>
<dbReference type="GO" id="GO:0016788">
    <property type="term" value="F:hydrolase activity, acting on ester bonds"/>
    <property type="evidence" value="ECO:0007669"/>
    <property type="project" value="UniProtKB-ARBA"/>
</dbReference>
<comment type="caution">
    <text evidence="1">The sequence shown here is derived from an EMBL/GenBank/DDBJ whole genome shotgun (WGS) entry which is preliminary data.</text>
</comment>
<protein>
    <submittedName>
        <fullName evidence="1">SGNH/GDSL hydrolase family protein</fullName>
    </submittedName>
</protein>
<name>A0A502HFI0_9BACT</name>
<dbReference type="Proteomes" id="UP000317646">
    <property type="component" value="Unassembled WGS sequence"/>
</dbReference>
<proteinExistence type="predicted"/>
<keyword evidence="2" id="KW-1185">Reference proteome</keyword>
<dbReference type="InterPro" id="IPR035986">
    <property type="entry name" value="PKD_dom_sf"/>
</dbReference>
<dbReference type="Gene3D" id="2.60.40.10">
    <property type="entry name" value="Immunoglobulins"/>
    <property type="match status" value="2"/>
</dbReference>
<evidence type="ECO:0000313" key="1">
    <source>
        <dbReference type="EMBL" id="TPG71998.1"/>
    </source>
</evidence>
<dbReference type="EMBL" id="RCYZ01000001">
    <property type="protein sequence ID" value="TPG71998.1"/>
    <property type="molecule type" value="Genomic_DNA"/>
</dbReference>
<keyword evidence="1" id="KW-0378">Hydrolase</keyword>
<dbReference type="RefSeq" id="WP_140464618.1">
    <property type="nucleotide sequence ID" value="NZ_RCYZ01000001.1"/>
</dbReference>
<dbReference type="OrthoDB" id="9805017at2"/>
<gene>
    <name evidence="1" type="ORF">EAH73_01770</name>
</gene>
<dbReference type="GO" id="GO:0016020">
    <property type="term" value="C:membrane"/>
    <property type="evidence" value="ECO:0007669"/>
    <property type="project" value="TreeGrafter"/>
</dbReference>
<dbReference type="Pfam" id="PF17957">
    <property type="entry name" value="Big_7"/>
    <property type="match status" value="1"/>
</dbReference>
<dbReference type="Gene3D" id="3.40.50.1110">
    <property type="entry name" value="SGNH hydrolase"/>
    <property type="match status" value="1"/>
</dbReference>
<dbReference type="PANTHER" id="PTHR46182">
    <property type="entry name" value="FI19480P1"/>
    <property type="match status" value="1"/>
</dbReference>
<accession>A0A502HFI0</accession>
<dbReference type="InterPro" id="IPR036514">
    <property type="entry name" value="SGNH_hydro_sf"/>
</dbReference>
<dbReference type="InterPro" id="IPR013783">
    <property type="entry name" value="Ig-like_fold"/>
</dbReference>
<dbReference type="AlphaFoldDB" id="A0A502HFI0"/>
<dbReference type="GO" id="GO:0031410">
    <property type="term" value="C:cytoplasmic vesicle"/>
    <property type="evidence" value="ECO:0007669"/>
    <property type="project" value="TreeGrafter"/>
</dbReference>
<dbReference type="CDD" id="cd00229">
    <property type="entry name" value="SGNH_hydrolase"/>
    <property type="match status" value="1"/>
</dbReference>
<evidence type="ECO:0000313" key="2">
    <source>
        <dbReference type="Proteomes" id="UP000317646"/>
    </source>
</evidence>
<dbReference type="PANTHER" id="PTHR46182:SF2">
    <property type="entry name" value="FI19480P1"/>
    <property type="match status" value="1"/>
</dbReference>
<organism evidence="1 2">
    <name type="scientific">Hymenobacter nivis</name>
    <dbReference type="NCBI Taxonomy" id="1850093"/>
    <lineage>
        <taxon>Bacteria</taxon>
        <taxon>Pseudomonadati</taxon>
        <taxon>Bacteroidota</taxon>
        <taxon>Cytophagia</taxon>
        <taxon>Cytophagales</taxon>
        <taxon>Hymenobacteraceae</taxon>
        <taxon>Hymenobacter</taxon>
    </lineage>
</organism>
<dbReference type="SUPFAM" id="SSF52266">
    <property type="entry name" value="SGNH hydrolase"/>
    <property type="match status" value="1"/>
</dbReference>
<reference evidence="1 2" key="1">
    <citation type="journal article" date="2019" name="Environ. Microbiol.">
        <title>Species interactions and distinct microbial communities in high Arctic permafrost affected cryosols are associated with the CH4 and CO2 gas fluxes.</title>
        <authorList>
            <person name="Altshuler I."/>
            <person name="Hamel J."/>
            <person name="Turney S."/>
            <person name="Magnuson E."/>
            <person name="Levesque R."/>
            <person name="Greer C."/>
            <person name="Whyte L.G."/>
        </authorList>
    </citation>
    <scope>NUCLEOTIDE SEQUENCE [LARGE SCALE GENOMIC DNA]</scope>
    <source>
        <strain evidence="1 2">S9.2P</strain>
    </source>
</reference>